<dbReference type="STRING" id="105696.A0A1Y2LL15"/>
<evidence type="ECO:0000313" key="3">
    <source>
        <dbReference type="Proteomes" id="UP000193240"/>
    </source>
</evidence>
<dbReference type="OMA" id="GQATTCE"/>
<evidence type="ECO:0000256" key="1">
    <source>
        <dbReference type="SAM" id="MobiDB-lite"/>
    </source>
</evidence>
<sequence>MSVIMSAGQASALPSSLRNSIYSTLLSTGGIRNIESALVQLLQTSGFQYHLRVYITDLFRTGQATTANEAYDLAMARIRECMAEGERETGRSGVNGDDGEVEAGDLRLPSEVVREGSRVVKRELERVVVIETE</sequence>
<feature type="region of interest" description="Disordered" evidence="1">
    <location>
        <begin position="85"/>
        <end position="107"/>
    </location>
</feature>
<dbReference type="Proteomes" id="UP000193240">
    <property type="component" value="Unassembled WGS sequence"/>
</dbReference>
<accession>A0A1Y2LL15</accession>
<dbReference type="InParanoid" id="A0A1Y2LL15"/>
<proteinExistence type="predicted"/>
<protein>
    <submittedName>
        <fullName evidence="2">Uncharacterized protein</fullName>
    </submittedName>
</protein>
<keyword evidence="3" id="KW-1185">Reference proteome</keyword>
<dbReference type="AlphaFoldDB" id="A0A1Y2LL15"/>
<gene>
    <name evidence="2" type="ORF">B5807_10583</name>
</gene>
<reference evidence="2 3" key="1">
    <citation type="journal article" date="2017" name="Genome Announc.">
        <title>Genome sequence of the saprophytic ascomycete Epicoccum nigrum ICMP 19927 strain isolated from New Zealand.</title>
        <authorList>
            <person name="Fokin M."/>
            <person name="Fleetwood D."/>
            <person name="Weir B.S."/>
            <person name="Villas-Boas S.G."/>
        </authorList>
    </citation>
    <scope>NUCLEOTIDE SEQUENCE [LARGE SCALE GENOMIC DNA]</scope>
    <source>
        <strain evidence="2 3">ICMP 19927</strain>
    </source>
</reference>
<evidence type="ECO:0000313" key="2">
    <source>
        <dbReference type="EMBL" id="OSS44684.1"/>
    </source>
</evidence>
<name>A0A1Y2LL15_EPING</name>
<organism evidence="2 3">
    <name type="scientific">Epicoccum nigrum</name>
    <name type="common">Soil fungus</name>
    <name type="synonym">Epicoccum purpurascens</name>
    <dbReference type="NCBI Taxonomy" id="105696"/>
    <lineage>
        <taxon>Eukaryota</taxon>
        <taxon>Fungi</taxon>
        <taxon>Dikarya</taxon>
        <taxon>Ascomycota</taxon>
        <taxon>Pezizomycotina</taxon>
        <taxon>Dothideomycetes</taxon>
        <taxon>Pleosporomycetidae</taxon>
        <taxon>Pleosporales</taxon>
        <taxon>Pleosporineae</taxon>
        <taxon>Didymellaceae</taxon>
        <taxon>Epicoccum</taxon>
    </lineage>
</organism>
<dbReference type="EMBL" id="KZ107856">
    <property type="protein sequence ID" value="OSS44684.1"/>
    <property type="molecule type" value="Genomic_DNA"/>
</dbReference>